<dbReference type="GeneID" id="94845712"/>
<gene>
    <name evidence="1" type="ORF">TRFO_36732</name>
</gene>
<dbReference type="VEuPathDB" id="TrichDB:TRFO_36732"/>
<protein>
    <submittedName>
        <fullName evidence="1">Uncharacterized protein</fullName>
    </submittedName>
</protein>
<dbReference type="RefSeq" id="XP_068350257.1">
    <property type="nucleotide sequence ID" value="XM_068511008.1"/>
</dbReference>
<proteinExistence type="predicted"/>
<keyword evidence="2" id="KW-1185">Reference proteome</keyword>
<sequence>MNQQNITLLITNVDGRDADKCIRKISEECQAIIDILAVNNDEIHIRIRGNKDPYNRVVEYTGKEFNGKPLVIFGILDDFDKLYREIEIFFPKCYNEADQILDLSNLSSKNAITVRLNFNFFSFATSLYYSLYLLLKENDLTVKTIKLNNNFIKKGGFDTFNKYQPYFFPKLKTISLIDNMVNENEVTHLNSQIEYIWYDEICQLVSRETDLTLHTIQNIKTQLRTNDMGRILSYIEQNKNIFSPEDYISRDSYDIHQNNY</sequence>
<evidence type="ECO:0000313" key="2">
    <source>
        <dbReference type="Proteomes" id="UP000179807"/>
    </source>
</evidence>
<organism evidence="1 2">
    <name type="scientific">Tritrichomonas foetus</name>
    <dbReference type="NCBI Taxonomy" id="1144522"/>
    <lineage>
        <taxon>Eukaryota</taxon>
        <taxon>Metamonada</taxon>
        <taxon>Parabasalia</taxon>
        <taxon>Tritrichomonadida</taxon>
        <taxon>Tritrichomonadidae</taxon>
        <taxon>Tritrichomonas</taxon>
    </lineage>
</organism>
<name>A0A1J4JDE7_9EUKA</name>
<dbReference type="Proteomes" id="UP000179807">
    <property type="component" value="Unassembled WGS sequence"/>
</dbReference>
<comment type="caution">
    <text evidence="1">The sequence shown here is derived from an EMBL/GenBank/DDBJ whole genome shotgun (WGS) entry which is preliminary data.</text>
</comment>
<accession>A0A1J4JDE7</accession>
<dbReference type="EMBL" id="MLAK01001136">
    <property type="protein sequence ID" value="OHS97120.1"/>
    <property type="molecule type" value="Genomic_DNA"/>
</dbReference>
<evidence type="ECO:0000313" key="1">
    <source>
        <dbReference type="EMBL" id="OHS97120.1"/>
    </source>
</evidence>
<reference evidence="1" key="1">
    <citation type="submission" date="2016-10" db="EMBL/GenBank/DDBJ databases">
        <authorList>
            <person name="Benchimol M."/>
            <person name="Almeida L.G."/>
            <person name="Vasconcelos A.T."/>
            <person name="Perreira-Neves A."/>
            <person name="Rosa I.A."/>
            <person name="Tasca T."/>
            <person name="Bogo M.R."/>
            <person name="de Souza W."/>
        </authorList>
    </citation>
    <scope>NUCLEOTIDE SEQUENCE [LARGE SCALE GENOMIC DNA]</scope>
    <source>
        <strain evidence="1">K</strain>
    </source>
</reference>
<dbReference type="SUPFAM" id="SSF52047">
    <property type="entry name" value="RNI-like"/>
    <property type="match status" value="1"/>
</dbReference>
<dbReference type="AlphaFoldDB" id="A0A1J4JDE7"/>